<sequence>MNAIQTHRFAHDAEGGWTILRREVIHDASGVCARCGMTGADTATRGWDAPELVAAHTRCVVGLGS</sequence>
<dbReference type="RefSeq" id="WP_343978031.1">
    <property type="nucleotide sequence ID" value="NZ_BAAAJG010000010.1"/>
</dbReference>
<dbReference type="EMBL" id="JBHUCP010000039">
    <property type="protein sequence ID" value="MFD1534617.1"/>
    <property type="molecule type" value="Genomic_DNA"/>
</dbReference>
<gene>
    <name evidence="1" type="ORF">ACFSCY_34890</name>
</gene>
<dbReference type="Proteomes" id="UP001597145">
    <property type="component" value="Unassembled WGS sequence"/>
</dbReference>
<comment type="caution">
    <text evidence="1">The sequence shown here is derived from an EMBL/GenBank/DDBJ whole genome shotgun (WGS) entry which is preliminary data.</text>
</comment>
<organism evidence="1 2">
    <name type="scientific">Pseudonocardia aurantiaca</name>
    <dbReference type="NCBI Taxonomy" id="75290"/>
    <lineage>
        <taxon>Bacteria</taxon>
        <taxon>Bacillati</taxon>
        <taxon>Actinomycetota</taxon>
        <taxon>Actinomycetes</taxon>
        <taxon>Pseudonocardiales</taxon>
        <taxon>Pseudonocardiaceae</taxon>
        <taxon>Pseudonocardia</taxon>
    </lineage>
</organism>
<accession>A0ABW4FVN9</accession>
<evidence type="ECO:0000313" key="2">
    <source>
        <dbReference type="Proteomes" id="UP001597145"/>
    </source>
</evidence>
<reference evidence="2" key="1">
    <citation type="journal article" date="2019" name="Int. J. Syst. Evol. Microbiol.">
        <title>The Global Catalogue of Microorganisms (GCM) 10K type strain sequencing project: providing services to taxonomists for standard genome sequencing and annotation.</title>
        <authorList>
            <consortium name="The Broad Institute Genomics Platform"/>
            <consortium name="The Broad Institute Genome Sequencing Center for Infectious Disease"/>
            <person name="Wu L."/>
            <person name="Ma J."/>
        </authorList>
    </citation>
    <scope>NUCLEOTIDE SEQUENCE [LARGE SCALE GENOMIC DNA]</scope>
    <source>
        <strain evidence="2">JCM 12165</strain>
    </source>
</reference>
<protein>
    <recommendedName>
        <fullName evidence="3">HNH endonuclease</fullName>
    </recommendedName>
</protein>
<keyword evidence="2" id="KW-1185">Reference proteome</keyword>
<evidence type="ECO:0008006" key="3">
    <source>
        <dbReference type="Google" id="ProtNLM"/>
    </source>
</evidence>
<proteinExistence type="predicted"/>
<evidence type="ECO:0000313" key="1">
    <source>
        <dbReference type="EMBL" id="MFD1534617.1"/>
    </source>
</evidence>
<name>A0ABW4FVN9_9PSEU</name>